<dbReference type="RefSeq" id="WP_088001966.1">
    <property type="nucleotide sequence ID" value="NZ_BMHB01000003.1"/>
</dbReference>
<dbReference type="GO" id="GO:0016052">
    <property type="term" value="P:carbohydrate catabolic process"/>
    <property type="evidence" value="ECO:0007669"/>
    <property type="project" value="TreeGrafter"/>
</dbReference>
<dbReference type="OrthoDB" id="9765195at2"/>
<organism evidence="5 6">
    <name type="scientific">Gottfriedia solisilvae</name>
    <dbReference type="NCBI Taxonomy" id="1516104"/>
    <lineage>
        <taxon>Bacteria</taxon>
        <taxon>Bacillati</taxon>
        <taxon>Bacillota</taxon>
        <taxon>Bacilli</taxon>
        <taxon>Bacillales</taxon>
        <taxon>Bacillaceae</taxon>
        <taxon>Gottfriedia</taxon>
    </lineage>
</organism>
<dbReference type="Gene3D" id="3.20.20.80">
    <property type="entry name" value="Glycosidases"/>
    <property type="match status" value="1"/>
</dbReference>
<sequence length="467" mass="54378">MKYSFEKGFLWGAATSATQIEGAAFEGGKGKNIWDHWYEIEPNRFYNQVGPTKASNFYVTYKEDIQRMKEIGFNSYRTSISWSRLIPDGNGAVNEEAVAFYQSLIDELINQNIEPIIGLYHFDMPFAMQEIGGWESREVVEAYSRFARICFELFGDRVKKWATHNEPIVPVEGGYLYQFHYPCVVDMKRAVQVAYNTMISSAMAIREFRKVKVENGQIGIVINLTPSYPRDAQNQDDVKAANIADLLFNRSFLDPSIKGTYPEELISLIKENNLLPVTNPEDYTLMKENTVDFLGVNYYSPRRIKAKEAAVDPSKPIMPESFFDNYDMPGKKMNIYRGWEIYEKALYDIAINLRDNYGNIPWYVSENGMGVQDEERFLDENGIVQDDYRIEFISEHLKWLHKGISEGSNCFGYHLWTFMDNWSWLNAYKNRYGFYRVDLNNHFERTIKKSGLWFKQVAESNELVIED</sequence>
<evidence type="ECO:0000313" key="6">
    <source>
        <dbReference type="Proteomes" id="UP000626244"/>
    </source>
</evidence>
<comment type="similarity">
    <text evidence="1 4">Belongs to the glycosyl hydrolase 1 family.</text>
</comment>
<dbReference type="EMBL" id="BMHB01000003">
    <property type="protein sequence ID" value="GGI17549.1"/>
    <property type="molecule type" value="Genomic_DNA"/>
</dbReference>
<protein>
    <submittedName>
        <fullName evidence="5">Beta-glucosidase</fullName>
    </submittedName>
</protein>
<keyword evidence="2" id="KW-0378">Hydrolase</keyword>
<dbReference type="PANTHER" id="PTHR10353">
    <property type="entry name" value="GLYCOSYL HYDROLASE"/>
    <property type="match status" value="1"/>
</dbReference>
<dbReference type="SUPFAM" id="SSF51445">
    <property type="entry name" value="(Trans)glycosidases"/>
    <property type="match status" value="1"/>
</dbReference>
<evidence type="ECO:0000313" key="5">
    <source>
        <dbReference type="EMBL" id="GGI17549.1"/>
    </source>
</evidence>
<dbReference type="FunFam" id="3.20.20.80:FF:000004">
    <property type="entry name" value="Beta-glucosidase 6-phospho-beta-glucosidase"/>
    <property type="match status" value="1"/>
</dbReference>
<evidence type="ECO:0000256" key="1">
    <source>
        <dbReference type="ARBA" id="ARBA00010838"/>
    </source>
</evidence>
<keyword evidence="6" id="KW-1185">Reference proteome</keyword>
<dbReference type="Pfam" id="PF00232">
    <property type="entry name" value="Glyco_hydro_1"/>
    <property type="match status" value="1"/>
</dbReference>
<dbReference type="GO" id="GO:0005829">
    <property type="term" value="C:cytosol"/>
    <property type="evidence" value="ECO:0007669"/>
    <property type="project" value="TreeGrafter"/>
</dbReference>
<dbReference type="GO" id="GO:0008422">
    <property type="term" value="F:beta-glucosidase activity"/>
    <property type="evidence" value="ECO:0007669"/>
    <property type="project" value="TreeGrafter"/>
</dbReference>
<reference evidence="6" key="1">
    <citation type="journal article" date="2019" name="Int. J. Syst. Evol. Microbiol.">
        <title>The Global Catalogue of Microorganisms (GCM) 10K type strain sequencing project: providing services to taxonomists for standard genome sequencing and annotation.</title>
        <authorList>
            <consortium name="The Broad Institute Genomics Platform"/>
            <consortium name="The Broad Institute Genome Sequencing Center for Infectious Disease"/>
            <person name="Wu L."/>
            <person name="Ma J."/>
        </authorList>
    </citation>
    <scope>NUCLEOTIDE SEQUENCE [LARGE SCALE GENOMIC DNA]</scope>
    <source>
        <strain evidence="6">CGMCC 1.14993</strain>
    </source>
</reference>
<dbReference type="PRINTS" id="PR00131">
    <property type="entry name" value="GLHYDRLASE1"/>
</dbReference>
<evidence type="ECO:0000256" key="2">
    <source>
        <dbReference type="ARBA" id="ARBA00022801"/>
    </source>
</evidence>
<evidence type="ECO:0000256" key="4">
    <source>
        <dbReference type="RuleBase" id="RU003690"/>
    </source>
</evidence>
<dbReference type="InterPro" id="IPR001360">
    <property type="entry name" value="Glyco_hydro_1"/>
</dbReference>
<gene>
    <name evidence="5" type="ORF">GCM10007380_38500</name>
</gene>
<dbReference type="Proteomes" id="UP000626244">
    <property type="component" value="Unassembled WGS sequence"/>
</dbReference>
<keyword evidence="3" id="KW-0326">Glycosidase</keyword>
<name>A0A8J3APR8_9BACI</name>
<comment type="caution">
    <text evidence="5">The sequence shown here is derived from an EMBL/GenBank/DDBJ whole genome shotgun (WGS) entry which is preliminary data.</text>
</comment>
<dbReference type="PANTHER" id="PTHR10353:SF139">
    <property type="entry name" value="6-PHOSPHO-BETA-GLUCOSIDASE GMUD"/>
    <property type="match status" value="1"/>
</dbReference>
<dbReference type="AlphaFoldDB" id="A0A8J3APR8"/>
<evidence type="ECO:0000256" key="3">
    <source>
        <dbReference type="ARBA" id="ARBA00023295"/>
    </source>
</evidence>
<dbReference type="InterPro" id="IPR017853">
    <property type="entry name" value="GH"/>
</dbReference>
<accession>A0A8J3APR8</accession>
<proteinExistence type="inferred from homology"/>